<comment type="caution">
    <text evidence="2">The sequence shown here is derived from an EMBL/GenBank/DDBJ whole genome shotgun (WGS) entry which is preliminary data.</text>
</comment>
<sequence>MGEREPAGDSFVLFGEPAASTQRCPETLQMVVFRERPPDTNAERLPFAASGPIRGEQMNSLQRHRWSAATLKVLSAMPSRTAGMDIAAVTPRHSRGSSRLRRPQSSSWDSSHPSRTIGDDSVQADMEEIGTEGEQKRPSRCLVPLFR</sequence>
<feature type="region of interest" description="Disordered" evidence="1">
    <location>
        <begin position="35"/>
        <end position="61"/>
    </location>
</feature>
<organism evidence="2 3">
    <name type="scientific">Liparis tanakae</name>
    <name type="common">Tanaka's snailfish</name>
    <dbReference type="NCBI Taxonomy" id="230148"/>
    <lineage>
        <taxon>Eukaryota</taxon>
        <taxon>Metazoa</taxon>
        <taxon>Chordata</taxon>
        <taxon>Craniata</taxon>
        <taxon>Vertebrata</taxon>
        <taxon>Euteleostomi</taxon>
        <taxon>Actinopterygii</taxon>
        <taxon>Neopterygii</taxon>
        <taxon>Teleostei</taxon>
        <taxon>Neoteleostei</taxon>
        <taxon>Acanthomorphata</taxon>
        <taxon>Eupercaria</taxon>
        <taxon>Perciformes</taxon>
        <taxon>Cottioidei</taxon>
        <taxon>Cottales</taxon>
        <taxon>Liparidae</taxon>
        <taxon>Liparis</taxon>
    </lineage>
</organism>
<keyword evidence="3" id="KW-1185">Reference proteome</keyword>
<accession>A0A4Z2I3P2</accession>
<reference evidence="2 3" key="1">
    <citation type="submission" date="2019-03" db="EMBL/GenBank/DDBJ databases">
        <title>First draft genome of Liparis tanakae, snailfish: a comprehensive survey of snailfish specific genes.</title>
        <authorList>
            <person name="Kim W."/>
            <person name="Song I."/>
            <person name="Jeong J.-H."/>
            <person name="Kim D."/>
            <person name="Kim S."/>
            <person name="Ryu S."/>
            <person name="Song J.Y."/>
            <person name="Lee S.K."/>
        </authorList>
    </citation>
    <scope>NUCLEOTIDE SEQUENCE [LARGE SCALE GENOMIC DNA]</scope>
    <source>
        <tissue evidence="2">Muscle</tissue>
    </source>
</reference>
<proteinExistence type="predicted"/>
<feature type="region of interest" description="Disordered" evidence="1">
    <location>
        <begin position="81"/>
        <end position="147"/>
    </location>
</feature>
<evidence type="ECO:0000313" key="3">
    <source>
        <dbReference type="Proteomes" id="UP000314294"/>
    </source>
</evidence>
<protein>
    <submittedName>
        <fullName evidence="2">Uncharacterized protein</fullName>
    </submittedName>
</protein>
<name>A0A4Z2I3P2_9TELE</name>
<dbReference type="OrthoDB" id="1936208at2759"/>
<feature type="compositionally biased region" description="Basic residues" evidence="1">
    <location>
        <begin position="92"/>
        <end position="102"/>
    </location>
</feature>
<evidence type="ECO:0000313" key="2">
    <source>
        <dbReference type="EMBL" id="TNN72696.1"/>
    </source>
</evidence>
<dbReference type="AlphaFoldDB" id="A0A4Z2I3P2"/>
<gene>
    <name evidence="2" type="ORF">EYF80_017145</name>
</gene>
<feature type="compositionally biased region" description="Low complexity" evidence="1">
    <location>
        <begin position="105"/>
        <end position="114"/>
    </location>
</feature>
<dbReference type="Proteomes" id="UP000314294">
    <property type="component" value="Unassembled WGS sequence"/>
</dbReference>
<evidence type="ECO:0000256" key="1">
    <source>
        <dbReference type="SAM" id="MobiDB-lite"/>
    </source>
</evidence>
<dbReference type="EMBL" id="SRLO01000134">
    <property type="protein sequence ID" value="TNN72696.1"/>
    <property type="molecule type" value="Genomic_DNA"/>
</dbReference>